<dbReference type="Proteomes" id="UP000679629">
    <property type="component" value="Chromosome"/>
</dbReference>
<evidence type="ECO:0000256" key="1">
    <source>
        <dbReference type="SAM" id="Coils"/>
    </source>
</evidence>
<dbReference type="EMBL" id="CP075896">
    <property type="protein sequence ID" value="QWB22624.1"/>
    <property type="molecule type" value="Genomic_DNA"/>
</dbReference>
<sequence length="186" mass="21296">MATRKIGIQGLRSAAAAGLGMAAGALVAMAAQKQAMDTLHERLGELERHARTQQQRSNLARQQRQHWELLSKAIDDPELAEVLDIFERPVTPERRRQYLFANALYTNLLCYYRIGNMGRDEFFKHVRGIFQNPIVREYWYATQQQRASLTGTEEAELGRLVDDLLLQLDEADTDEWWVVGEPPTDP</sequence>
<organism evidence="3 4">
    <name type="scientific">Streptomyces koelreuteriae</name>
    <dbReference type="NCBI Taxonomy" id="2838015"/>
    <lineage>
        <taxon>Bacteria</taxon>
        <taxon>Bacillati</taxon>
        <taxon>Actinomycetota</taxon>
        <taxon>Actinomycetes</taxon>
        <taxon>Kitasatosporales</taxon>
        <taxon>Streptomycetaceae</taxon>
        <taxon>Streptomyces</taxon>
    </lineage>
</organism>
<name>A0ABX8FNA8_9ACTN</name>
<evidence type="ECO:0008006" key="5">
    <source>
        <dbReference type="Google" id="ProtNLM"/>
    </source>
</evidence>
<dbReference type="InterPro" id="IPR045728">
    <property type="entry name" value="DUF6082"/>
</dbReference>
<evidence type="ECO:0000313" key="3">
    <source>
        <dbReference type="EMBL" id="QWB22624.1"/>
    </source>
</evidence>
<reference evidence="4" key="1">
    <citation type="submission" date="2021-05" db="EMBL/GenBank/DDBJ databases">
        <title>Direct Submission.</title>
        <authorList>
            <person name="Li K."/>
            <person name="Gao J."/>
        </authorList>
    </citation>
    <scope>NUCLEOTIDE SEQUENCE [LARGE SCALE GENOMIC DNA]</scope>
    <source>
        <strain evidence="4">MG62</strain>
    </source>
</reference>
<protein>
    <recommendedName>
        <fullName evidence="5">Secreted protein</fullName>
    </recommendedName>
</protein>
<evidence type="ECO:0000256" key="2">
    <source>
        <dbReference type="SAM" id="SignalP"/>
    </source>
</evidence>
<dbReference type="Pfam" id="PF19560">
    <property type="entry name" value="DUF6082"/>
    <property type="match status" value="1"/>
</dbReference>
<proteinExistence type="predicted"/>
<keyword evidence="2" id="KW-0732">Signal</keyword>
<feature type="chain" id="PRO_5047310140" description="Secreted protein" evidence="2">
    <location>
        <begin position="31"/>
        <end position="186"/>
    </location>
</feature>
<gene>
    <name evidence="3" type="ORF">KJK29_08535</name>
</gene>
<feature type="signal peptide" evidence="2">
    <location>
        <begin position="1"/>
        <end position="30"/>
    </location>
</feature>
<evidence type="ECO:0000313" key="4">
    <source>
        <dbReference type="Proteomes" id="UP000679629"/>
    </source>
</evidence>
<feature type="coiled-coil region" evidence="1">
    <location>
        <begin position="29"/>
        <end position="56"/>
    </location>
</feature>
<accession>A0ABX8FNA8</accession>
<keyword evidence="4" id="KW-1185">Reference proteome</keyword>
<keyword evidence="1" id="KW-0175">Coiled coil</keyword>
<dbReference type="RefSeq" id="WP_215118107.1">
    <property type="nucleotide sequence ID" value="NZ_CP075896.1"/>
</dbReference>